<evidence type="ECO:0000256" key="1">
    <source>
        <dbReference type="SAM" id="MobiDB-lite"/>
    </source>
</evidence>
<dbReference type="InParanoid" id="A2ERJ4"/>
<accession>A2ERJ4</accession>
<dbReference type="KEGG" id="tva:4762585"/>
<dbReference type="AlphaFoldDB" id="A2ERJ4"/>
<dbReference type="RefSeq" id="XP_001316944.1">
    <property type="nucleotide sequence ID" value="XM_001316909.1"/>
</dbReference>
<protein>
    <submittedName>
        <fullName evidence="2">Uncharacterized protein</fullName>
    </submittedName>
</protein>
<dbReference type="SMR" id="A2ERJ4"/>
<evidence type="ECO:0000313" key="2">
    <source>
        <dbReference type="EMBL" id="EAY04721.1"/>
    </source>
</evidence>
<dbReference type="EMBL" id="DS113467">
    <property type="protein sequence ID" value="EAY04721.1"/>
    <property type="molecule type" value="Genomic_DNA"/>
</dbReference>
<organism evidence="2 3">
    <name type="scientific">Trichomonas vaginalis (strain ATCC PRA-98 / G3)</name>
    <dbReference type="NCBI Taxonomy" id="412133"/>
    <lineage>
        <taxon>Eukaryota</taxon>
        <taxon>Metamonada</taxon>
        <taxon>Parabasalia</taxon>
        <taxon>Trichomonadida</taxon>
        <taxon>Trichomonadidae</taxon>
        <taxon>Trichomonas</taxon>
    </lineage>
</organism>
<reference evidence="2" key="2">
    <citation type="journal article" date="2007" name="Science">
        <title>Draft genome sequence of the sexually transmitted pathogen Trichomonas vaginalis.</title>
        <authorList>
            <person name="Carlton J.M."/>
            <person name="Hirt R.P."/>
            <person name="Silva J.C."/>
            <person name="Delcher A.L."/>
            <person name="Schatz M."/>
            <person name="Zhao Q."/>
            <person name="Wortman J.R."/>
            <person name="Bidwell S.L."/>
            <person name="Alsmark U.C.M."/>
            <person name="Besteiro S."/>
            <person name="Sicheritz-Ponten T."/>
            <person name="Noel C.J."/>
            <person name="Dacks J.B."/>
            <person name="Foster P.G."/>
            <person name="Simillion C."/>
            <person name="Van de Peer Y."/>
            <person name="Miranda-Saavedra D."/>
            <person name="Barton G.J."/>
            <person name="Westrop G.D."/>
            <person name="Mueller S."/>
            <person name="Dessi D."/>
            <person name="Fiori P.L."/>
            <person name="Ren Q."/>
            <person name="Paulsen I."/>
            <person name="Zhang H."/>
            <person name="Bastida-Corcuera F.D."/>
            <person name="Simoes-Barbosa A."/>
            <person name="Brown M.T."/>
            <person name="Hayes R.D."/>
            <person name="Mukherjee M."/>
            <person name="Okumura C.Y."/>
            <person name="Schneider R."/>
            <person name="Smith A.J."/>
            <person name="Vanacova S."/>
            <person name="Villalvazo M."/>
            <person name="Haas B.J."/>
            <person name="Pertea M."/>
            <person name="Feldblyum T.V."/>
            <person name="Utterback T.R."/>
            <person name="Shu C.L."/>
            <person name="Osoegawa K."/>
            <person name="de Jong P.J."/>
            <person name="Hrdy I."/>
            <person name="Horvathova L."/>
            <person name="Zubacova Z."/>
            <person name="Dolezal P."/>
            <person name="Malik S.B."/>
            <person name="Logsdon J.M. Jr."/>
            <person name="Henze K."/>
            <person name="Gupta A."/>
            <person name="Wang C.C."/>
            <person name="Dunne R.L."/>
            <person name="Upcroft J.A."/>
            <person name="Upcroft P."/>
            <person name="White O."/>
            <person name="Salzberg S.L."/>
            <person name="Tang P."/>
            <person name="Chiu C.-H."/>
            <person name="Lee Y.-S."/>
            <person name="Embley T.M."/>
            <person name="Coombs G.H."/>
            <person name="Mottram J.C."/>
            <person name="Tachezy J."/>
            <person name="Fraser-Liggett C.M."/>
            <person name="Johnson P.J."/>
        </authorList>
    </citation>
    <scope>NUCLEOTIDE SEQUENCE [LARGE SCALE GENOMIC DNA]</scope>
    <source>
        <strain evidence="2">G3</strain>
    </source>
</reference>
<dbReference type="Proteomes" id="UP000001542">
    <property type="component" value="Unassembled WGS sequence"/>
</dbReference>
<gene>
    <name evidence="2" type="ORF">TVAG_059190</name>
</gene>
<feature type="compositionally biased region" description="Acidic residues" evidence="1">
    <location>
        <begin position="169"/>
        <end position="192"/>
    </location>
</feature>
<keyword evidence="3" id="KW-1185">Reference proteome</keyword>
<proteinExistence type="predicted"/>
<name>A2ERJ4_TRIV3</name>
<feature type="compositionally biased region" description="Basic and acidic residues" evidence="1">
    <location>
        <begin position="141"/>
        <end position="165"/>
    </location>
</feature>
<dbReference type="VEuPathDB" id="TrichDB:TVAGG3_0284880"/>
<dbReference type="VEuPathDB" id="TrichDB:TVAG_059190"/>
<reference evidence="2" key="1">
    <citation type="submission" date="2006-10" db="EMBL/GenBank/DDBJ databases">
        <authorList>
            <person name="Amadeo P."/>
            <person name="Zhao Q."/>
            <person name="Wortman J."/>
            <person name="Fraser-Liggett C."/>
            <person name="Carlton J."/>
        </authorList>
    </citation>
    <scope>NUCLEOTIDE SEQUENCE</scope>
    <source>
        <strain evidence="2">G3</strain>
    </source>
</reference>
<sequence length="192" mass="22415">MNIIRASRDPRMFDPIGYDADEREIVRNIIINFHAQLKFFIPSTKFKNLSQIINIPQQEEHDIANEQPSEEELERIRLEEAYMKAKEIIEQANVLVGDEMENENDDSEINHVANFINSINYTYDPNDPEIHYQIDRLDSSDNDMKFTEGEKDIPQAEENFNEHAGSEASGDDNFQDLLDEPYSEYSEDSDNY</sequence>
<evidence type="ECO:0000313" key="3">
    <source>
        <dbReference type="Proteomes" id="UP000001542"/>
    </source>
</evidence>
<feature type="region of interest" description="Disordered" evidence="1">
    <location>
        <begin position="141"/>
        <end position="192"/>
    </location>
</feature>